<organism evidence="6 7">
    <name type="scientific">Rhinolophus ferrumequinum</name>
    <name type="common">Greater horseshoe bat</name>
    <dbReference type="NCBI Taxonomy" id="59479"/>
    <lineage>
        <taxon>Eukaryota</taxon>
        <taxon>Metazoa</taxon>
        <taxon>Chordata</taxon>
        <taxon>Craniata</taxon>
        <taxon>Vertebrata</taxon>
        <taxon>Euteleostomi</taxon>
        <taxon>Mammalia</taxon>
        <taxon>Eutheria</taxon>
        <taxon>Laurasiatheria</taxon>
        <taxon>Chiroptera</taxon>
        <taxon>Yinpterochiroptera</taxon>
        <taxon>Rhinolophoidea</taxon>
        <taxon>Rhinolophidae</taxon>
        <taxon>Rhinolophinae</taxon>
        <taxon>Rhinolophus</taxon>
    </lineage>
</organism>
<feature type="transmembrane region" description="Helical" evidence="4">
    <location>
        <begin position="283"/>
        <end position="304"/>
    </location>
</feature>
<reference evidence="6" key="2">
    <citation type="submission" date="2025-09" db="UniProtKB">
        <authorList>
            <consortium name="Ensembl"/>
        </authorList>
    </citation>
    <scope>IDENTIFICATION</scope>
</reference>
<dbReference type="SUPFAM" id="SSF57535">
    <property type="entry name" value="Complement control module/SCR domain"/>
    <property type="match status" value="1"/>
</dbReference>
<dbReference type="InterPro" id="IPR042372">
    <property type="entry name" value="IL15RA"/>
</dbReference>
<proteinExistence type="predicted"/>
<keyword evidence="7" id="KW-1185">Reference proteome</keyword>
<feature type="region of interest" description="Disordered" evidence="3">
    <location>
        <begin position="312"/>
        <end position="344"/>
    </location>
</feature>
<evidence type="ECO:0000256" key="4">
    <source>
        <dbReference type="SAM" id="Phobius"/>
    </source>
</evidence>
<dbReference type="PANTHER" id="PTHR15060:SF0">
    <property type="entry name" value="INTERLEUKIN-15 RECEPTOR SUBUNIT ALPHA"/>
    <property type="match status" value="1"/>
</dbReference>
<dbReference type="PANTHER" id="PTHR15060">
    <property type="entry name" value="INTERLEUKIN-15 RECEPTOR SUBUNIT ALPHA"/>
    <property type="match status" value="1"/>
</dbReference>
<dbReference type="PROSITE" id="PS50923">
    <property type="entry name" value="SUSHI"/>
    <property type="match status" value="1"/>
</dbReference>
<dbReference type="GO" id="GO:0042010">
    <property type="term" value="F:interleukin-15 receptor activity"/>
    <property type="evidence" value="ECO:0007669"/>
    <property type="project" value="InterPro"/>
</dbReference>
<gene>
    <name evidence="6" type="primary">IL15RA</name>
</gene>
<evidence type="ECO:0000313" key="7">
    <source>
        <dbReference type="Proteomes" id="UP000472240"/>
    </source>
</evidence>
<dbReference type="GeneTree" id="ENSGT00390000000121"/>
<evidence type="ECO:0000259" key="5">
    <source>
        <dbReference type="PROSITE" id="PS50923"/>
    </source>
</evidence>
<comment type="caution">
    <text evidence="2">Lacks conserved residue(s) required for the propagation of feature annotation.</text>
</comment>
<dbReference type="SMART" id="SM00032">
    <property type="entry name" value="CCP"/>
    <property type="match status" value="1"/>
</dbReference>
<dbReference type="Pfam" id="PF00084">
    <property type="entry name" value="Sushi"/>
    <property type="match status" value="1"/>
</dbReference>
<dbReference type="InParanoid" id="A0A671FEG2"/>
<name>A0A671FEG2_RHIFE</name>
<dbReference type="Ensembl" id="ENSRFET00010026056.1">
    <property type="protein sequence ID" value="ENSRFEP00010023955.1"/>
    <property type="gene ID" value="ENSRFEG00010015989.1"/>
</dbReference>
<dbReference type="Proteomes" id="UP000472240">
    <property type="component" value="Unplaced"/>
</dbReference>
<keyword evidence="4" id="KW-0812">Transmembrane</keyword>
<dbReference type="InterPro" id="IPR035976">
    <property type="entry name" value="Sushi/SCR/CCP_sf"/>
</dbReference>
<dbReference type="InterPro" id="IPR000436">
    <property type="entry name" value="Sushi_SCR_CCP_dom"/>
</dbReference>
<feature type="domain" description="Sushi" evidence="5">
    <location>
        <begin position="209"/>
        <end position="273"/>
    </location>
</feature>
<evidence type="ECO:0000256" key="3">
    <source>
        <dbReference type="SAM" id="MobiDB-lite"/>
    </source>
</evidence>
<accession>A0A671FEG2</accession>
<reference evidence="6" key="1">
    <citation type="submission" date="2025-08" db="UniProtKB">
        <authorList>
            <consortium name="Ensembl"/>
        </authorList>
    </citation>
    <scope>IDENTIFICATION</scope>
</reference>
<evidence type="ECO:0000256" key="2">
    <source>
        <dbReference type="PROSITE-ProRule" id="PRU00302"/>
    </source>
</evidence>
<protein>
    <recommendedName>
        <fullName evidence="5">Sushi domain-containing protein</fullName>
    </recommendedName>
</protein>
<sequence>IRSDRQRQAKGSDTWRGQVCAPTGRVYRKDRASRWLCPLPLRGDTRPNGLLGPREAKGEEGEGSISPQVTVRVSALRGGRHCRDRGGGTGVTVAAGAFSRGVGGNAESRICHYFSPLPSPPGAKAKAKANATLGTARPGSCTLHLLPERPASALAGSRAPQPARARKVAGEGAAEGKAMACLRLRGCRISDFSGLLLLLLLWPPVTPGTTCSTPKSIEHADIHVKSYNENSRERYICNSGFKRKAGTSSLTKCQRDEVTNITQWTTPTLKCISTYSYDYSRTVAVSVSIPVAVLCGVCVVFLVAHYAKSRQTPRTPSVEMENTEDMPMTGGTSGRQDTENYPMA</sequence>
<evidence type="ECO:0000256" key="1">
    <source>
        <dbReference type="ARBA" id="ARBA00023157"/>
    </source>
</evidence>
<keyword evidence="4" id="KW-0472">Membrane</keyword>
<feature type="transmembrane region" description="Helical" evidence="4">
    <location>
        <begin position="189"/>
        <end position="205"/>
    </location>
</feature>
<feature type="region of interest" description="Disordered" evidence="3">
    <location>
        <begin position="43"/>
        <end position="65"/>
    </location>
</feature>
<keyword evidence="2" id="KW-0768">Sushi</keyword>
<dbReference type="CDD" id="cd00033">
    <property type="entry name" value="CCP"/>
    <property type="match status" value="1"/>
</dbReference>
<dbReference type="AlphaFoldDB" id="A0A671FEG2"/>
<keyword evidence="1" id="KW-1015">Disulfide bond</keyword>
<evidence type="ECO:0000313" key="6">
    <source>
        <dbReference type="Ensembl" id="ENSRFEP00010023955.1"/>
    </source>
</evidence>
<keyword evidence="4" id="KW-1133">Transmembrane helix</keyword>
<dbReference type="Gene3D" id="2.20.28.230">
    <property type="match status" value="1"/>
</dbReference>